<evidence type="ECO:0000259" key="8">
    <source>
        <dbReference type="SMART" id="SM00911"/>
    </source>
</evidence>
<reference evidence="9 10" key="1">
    <citation type="submission" date="2023-07" db="EMBL/GenBank/DDBJ databases">
        <title>Comparative genomics of wheat-associated soil bacteria to identify genetic determinants of phenazine resistance.</title>
        <authorList>
            <person name="Mouncey N."/>
        </authorList>
    </citation>
    <scope>NUCLEOTIDE SEQUENCE [LARGE SCALE GENOMIC DNA]</scope>
    <source>
        <strain evidence="9 10">W4I11</strain>
    </source>
</reference>
<dbReference type="PANTHER" id="PTHR41523:SF8">
    <property type="entry name" value="ETHYLENE RESPONSE SENSOR PROTEIN"/>
    <property type="match status" value="1"/>
</dbReference>
<dbReference type="GO" id="GO:0016301">
    <property type="term" value="F:kinase activity"/>
    <property type="evidence" value="ECO:0007669"/>
    <property type="project" value="UniProtKB-KW"/>
</dbReference>
<dbReference type="SUPFAM" id="SSF55874">
    <property type="entry name" value="ATPase domain of HSP90 chaperone/DNA topoisomerase II/histidine kinase"/>
    <property type="match status" value="1"/>
</dbReference>
<evidence type="ECO:0000313" key="10">
    <source>
        <dbReference type="Proteomes" id="UP001237780"/>
    </source>
</evidence>
<proteinExistence type="predicted"/>
<gene>
    <name evidence="9" type="ORF">QFZ34_000673</name>
</gene>
<organism evidence="9 10">
    <name type="scientific">Phyllobacterium ifriqiyense</name>
    <dbReference type="NCBI Taxonomy" id="314238"/>
    <lineage>
        <taxon>Bacteria</taxon>
        <taxon>Pseudomonadati</taxon>
        <taxon>Pseudomonadota</taxon>
        <taxon>Alphaproteobacteria</taxon>
        <taxon>Hyphomicrobiales</taxon>
        <taxon>Phyllobacteriaceae</taxon>
        <taxon>Phyllobacterium</taxon>
    </lineage>
</organism>
<evidence type="ECO:0000256" key="3">
    <source>
        <dbReference type="ARBA" id="ARBA00022553"/>
    </source>
</evidence>
<evidence type="ECO:0000256" key="4">
    <source>
        <dbReference type="ARBA" id="ARBA00022679"/>
    </source>
</evidence>
<evidence type="ECO:0000256" key="1">
    <source>
        <dbReference type="ARBA" id="ARBA00000085"/>
    </source>
</evidence>
<dbReference type="Pfam" id="PF07536">
    <property type="entry name" value="HWE_HK"/>
    <property type="match status" value="1"/>
</dbReference>
<accession>A0ABU0S4Q7</accession>
<keyword evidence="6 9" id="KW-0418">Kinase</keyword>
<evidence type="ECO:0000256" key="7">
    <source>
        <dbReference type="ARBA" id="ARBA00022840"/>
    </source>
</evidence>
<keyword evidence="3" id="KW-0597">Phosphoprotein</keyword>
<feature type="domain" description="Signal transduction histidine kinase HWE region" evidence="8">
    <location>
        <begin position="154"/>
        <end position="235"/>
    </location>
</feature>
<keyword evidence="7" id="KW-0067">ATP-binding</keyword>
<comment type="catalytic activity">
    <reaction evidence="1">
        <text>ATP + protein L-histidine = ADP + protein N-phospho-L-histidine.</text>
        <dbReference type="EC" id="2.7.13.3"/>
    </reaction>
</comment>
<keyword evidence="5" id="KW-0547">Nucleotide-binding</keyword>
<dbReference type="PANTHER" id="PTHR41523">
    <property type="entry name" value="TWO-COMPONENT SYSTEM SENSOR PROTEIN"/>
    <property type="match status" value="1"/>
</dbReference>
<evidence type="ECO:0000256" key="6">
    <source>
        <dbReference type="ARBA" id="ARBA00022777"/>
    </source>
</evidence>
<evidence type="ECO:0000313" key="9">
    <source>
        <dbReference type="EMBL" id="MDQ0995496.1"/>
    </source>
</evidence>
<dbReference type="InterPro" id="IPR011102">
    <property type="entry name" value="Sig_transdc_His_kinase_HWE"/>
</dbReference>
<dbReference type="RefSeq" id="WP_307276868.1">
    <property type="nucleotide sequence ID" value="NZ_JAUSZT010000002.1"/>
</dbReference>
<dbReference type="InterPro" id="IPR036890">
    <property type="entry name" value="HATPase_C_sf"/>
</dbReference>
<dbReference type="Gene3D" id="3.30.565.10">
    <property type="entry name" value="Histidine kinase-like ATPase, C-terminal domain"/>
    <property type="match status" value="1"/>
</dbReference>
<comment type="caution">
    <text evidence="9">The sequence shown here is derived from an EMBL/GenBank/DDBJ whole genome shotgun (WGS) entry which is preliminary data.</text>
</comment>
<protein>
    <recommendedName>
        <fullName evidence="2">histidine kinase</fullName>
        <ecNumber evidence="2">2.7.13.3</ecNumber>
    </recommendedName>
</protein>
<dbReference type="EMBL" id="JAUSZT010000002">
    <property type="protein sequence ID" value="MDQ0995496.1"/>
    <property type="molecule type" value="Genomic_DNA"/>
</dbReference>
<name>A0ABU0S4Q7_9HYPH</name>
<keyword evidence="4" id="KW-0808">Transferase</keyword>
<evidence type="ECO:0000256" key="2">
    <source>
        <dbReference type="ARBA" id="ARBA00012438"/>
    </source>
</evidence>
<dbReference type="SMART" id="SM00911">
    <property type="entry name" value="HWE_HK"/>
    <property type="match status" value="1"/>
</dbReference>
<dbReference type="Proteomes" id="UP001237780">
    <property type="component" value="Unassembled WGS sequence"/>
</dbReference>
<evidence type="ECO:0000256" key="5">
    <source>
        <dbReference type="ARBA" id="ARBA00022741"/>
    </source>
</evidence>
<dbReference type="EC" id="2.7.13.3" evidence="2"/>
<keyword evidence="10" id="KW-1185">Reference proteome</keyword>
<sequence length="351" mass="39181">MHDENQSELDWALVLAPYRRDAAFIEILLAENGMSVRVCASTDDLADLLAQSPGVILVTHESLTPQTIEAIAVHLSAQPNWSDLPIFVLLDRKAPHARIRAELERLWPQARQIYFQRPVISLELVTAVQSAFLVRLRQREVRDSIERERDLRFELNHRVKNILASVSSIFRMTRRAADTIDTLVADFEGRLGALANVHSAVFEQGGDTVDLREIVDLTLKPYADKAKRLKIDGPELLLNRDAGTTLALCLHELVTNAIKYGALSTDEGRISVIWKISDDAQPILTLEWIESGGPPVKEPTRAGYGTRYIRSALSAIFGEKPIVLFEPTGLRCVARGLLANVVLTDVRPPFK</sequence>